<organism evidence="2 3">
    <name type="scientific">Sphingomonas floccifaciens</name>
    <dbReference type="NCBI Taxonomy" id="1844115"/>
    <lineage>
        <taxon>Bacteria</taxon>
        <taxon>Pseudomonadati</taxon>
        <taxon>Pseudomonadota</taxon>
        <taxon>Alphaproteobacteria</taxon>
        <taxon>Sphingomonadales</taxon>
        <taxon>Sphingomonadaceae</taxon>
        <taxon>Sphingomonas</taxon>
    </lineage>
</organism>
<reference evidence="3" key="1">
    <citation type="journal article" date="2019" name="Int. J. Syst. Evol. Microbiol.">
        <title>The Global Catalogue of Microorganisms (GCM) 10K type strain sequencing project: providing services to taxonomists for standard genome sequencing and annotation.</title>
        <authorList>
            <consortium name="The Broad Institute Genomics Platform"/>
            <consortium name="The Broad Institute Genome Sequencing Center for Infectious Disease"/>
            <person name="Wu L."/>
            <person name="Ma J."/>
        </authorList>
    </citation>
    <scope>NUCLEOTIDE SEQUENCE [LARGE SCALE GENOMIC DNA]</scope>
    <source>
        <strain evidence="3">Q85</strain>
    </source>
</reference>
<evidence type="ECO:0000256" key="1">
    <source>
        <dbReference type="SAM" id="SignalP"/>
    </source>
</evidence>
<feature type="signal peptide" evidence="1">
    <location>
        <begin position="1"/>
        <end position="25"/>
    </location>
</feature>
<comment type="caution">
    <text evidence="2">The sequence shown here is derived from an EMBL/GenBank/DDBJ whole genome shotgun (WGS) entry which is preliminary data.</text>
</comment>
<protein>
    <recommendedName>
        <fullName evidence="4">DUF4136 domain-containing protein</fullName>
    </recommendedName>
</protein>
<keyword evidence="1" id="KW-0732">Signal</keyword>
<sequence>MTIKLALLAPVVLALGACATTGSNAGPTEVSRYHLGQPIAPGTVAIEPVNGAAQISPEYTMYADAVGTELSGLGFTPAPTGSQSQYIAAVGFTRQSRGTVRTPPRFSIGIGGGSFGGGRGGGVGLGGGLSTGIGSKTRELVQSELAVQLKRRGDGTIVWEGRAQRPALLGPDEQPGITAGRLATALFQGFPGESGITTTVR</sequence>
<name>A0ABW4N9V3_9SPHN</name>
<evidence type="ECO:0000313" key="2">
    <source>
        <dbReference type="EMBL" id="MFD1786606.1"/>
    </source>
</evidence>
<dbReference type="PROSITE" id="PS51257">
    <property type="entry name" value="PROKAR_LIPOPROTEIN"/>
    <property type="match status" value="1"/>
</dbReference>
<proteinExistence type="predicted"/>
<dbReference type="EMBL" id="JBHUFC010000002">
    <property type="protein sequence ID" value="MFD1786606.1"/>
    <property type="molecule type" value="Genomic_DNA"/>
</dbReference>
<dbReference type="Proteomes" id="UP001597283">
    <property type="component" value="Unassembled WGS sequence"/>
</dbReference>
<accession>A0ABW4N9V3</accession>
<dbReference type="RefSeq" id="WP_380938748.1">
    <property type="nucleotide sequence ID" value="NZ_JBHUFC010000002.1"/>
</dbReference>
<evidence type="ECO:0008006" key="4">
    <source>
        <dbReference type="Google" id="ProtNLM"/>
    </source>
</evidence>
<gene>
    <name evidence="2" type="ORF">ACFSC3_03375</name>
</gene>
<feature type="chain" id="PRO_5046401000" description="DUF4136 domain-containing protein" evidence="1">
    <location>
        <begin position="26"/>
        <end position="201"/>
    </location>
</feature>
<keyword evidence="3" id="KW-1185">Reference proteome</keyword>
<evidence type="ECO:0000313" key="3">
    <source>
        <dbReference type="Proteomes" id="UP001597283"/>
    </source>
</evidence>